<keyword evidence="5 6" id="KW-0443">Lipid metabolism</keyword>
<dbReference type="EMBL" id="JADFTS010000002">
    <property type="protein sequence ID" value="KAF9622675.1"/>
    <property type="molecule type" value="Genomic_DNA"/>
</dbReference>
<evidence type="ECO:0000256" key="1">
    <source>
        <dbReference type="ARBA" id="ARBA00010240"/>
    </source>
</evidence>
<evidence type="ECO:0000313" key="10">
    <source>
        <dbReference type="Proteomes" id="UP000631114"/>
    </source>
</evidence>
<comment type="caution">
    <text evidence="9">The sequence shown here is derived from an EMBL/GenBank/DDBJ whole genome shotgun (WGS) entry which is preliminary data.</text>
</comment>
<keyword evidence="2 6" id="KW-0378">Hydrolase</keyword>
<evidence type="ECO:0000313" key="9">
    <source>
        <dbReference type="EMBL" id="KAF9622675.1"/>
    </source>
</evidence>
<keyword evidence="4 6" id="KW-0442">Lipid degradation</keyword>
<dbReference type="Proteomes" id="UP000631114">
    <property type="component" value="Unassembled WGS sequence"/>
</dbReference>
<dbReference type="GO" id="GO:0047372">
    <property type="term" value="F:monoacylglycerol lipase activity"/>
    <property type="evidence" value="ECO:0007669"/>
    <property type="project" value="TreeGrafter"/>
</dbReference>
<dbReference type="GO" id="GO:0004620">
    <property type="term" value="F:phospholipase activity"/>
    <property type="evidence" value="ECO:0007669"/>
    <property type="project" value="TreeGrafter"/>
</dbReference>
<dbReference type="PROSITE" id="PS51635">
    <property type="entry name" value="PNPLA"/>
    <property type="match status" value="1"/>
</dbReference>
<dbReference type="GO" id="GO:0006952">
    <property type="term" value="P:defense response"/>
    <property type="evidence" value="ECO:0007669"/>
    <property type="project" value="UniProtKB-KW"/>
</dbReference>
<protein>
    <recommendedName>
        <fullName evidence="7">Patatin</fullName>
        <ecNumber evidence="7">3.1.1.-</ecNumber>
    </recommendedName>
</protein>
<keyword evidence="3" id="KW-0611">Plant defense</keyword>
<dbReference type="Gene3D" id="3.40.1090.10">
    <property type="entry name" value="Cytosolic phospholipase A2 catalytic domain"/>
    <property type="match status" value="1"/>
</dbReference>
<dbReference type="PANTHER" id="PTHR32176:SF103">
    <property type="entry name" value="OS08G0376550 PROTEIN"/>
    <property type="match status" value="1"/>
</dbReference>
<dbReference type="PANTHER" id="PTHR32176">
    <property type="entry name" value="XYLOSE ISOMERASE"/>
    <property type="match status" value="1"/>
</dbReference>
<evidence type="ECO:0000256" key="6">
    <source>
        <dbReference type="PROSITE-ProRule" id="PRU01161"/>
    </source>
</evidence>
<name>A0A835M802_9MAGN</name>
<comment type="similarity">
    <text evidence="1 7">Belongs to the patatin family.</text>
</comment>
<dbReference type="EC" id="3.1.1.-" evidence="7"/>
<dbReference type="OrthoDB" id="1658288at2759"/>
<dbReference type="FunFam" id="3.40.1090.10:FF:000005">
    <property type="entry name" value="Patatin"/>
    <property type="match status" value="1"/>
</dbReference>
<dbReference type="GO" id="GO:0016042">
    <property type="term" value="P:lipid catabolic process"/>
    <property type="evidence" value="ECO:0007669"/>
    <property type="project" value="UniProtKB-UniRule"/>
</dbReference>
<dbReference type="InterPro" id="IPR016035">
    <property type="entry name" value="Acyl_Trfase/lysoPLipase"/>
</dbReference>
<dbReference type="InterPro" id="IPR002641">
    <property type="entry name" value="PNPLA_dom"/>
</dbReference>
<evidence type="ECO:0000256" key="2">
    <source>
        <dbReference type="ARBA" id="ARBA00022801"/>
    </source>
</evidence>
<gene>
    <name evidence="9" type="ORF">IFM89_032596</name>
</gene>
<evidence type="ECO:0000256" key="7">
    <source>
        <dbReference type="RuleBase" id="RU361262"/>
    </source>
</evidence>
<proteinExistence type="inferred from homology"/>
<comment type="domain">
    <text evidence="7">The nitrogen atoms of the two glycine residues in the GGXR motif define the oxyanion hole, and stabilize the oxyanion that forms during the nucleophilic attack by the catalytic serine during substrate cleavage.</text>
</comment>
<evidence type="ECO:0000256" key="4">
    <source>
        <dbReference type="ARBA" id="ARBA00022963"/>
    </source>
</evidence>
<evidence type="ECO:0000256" key="3">
    <source>
        <dbReference type="ARBA" id="ARBA00022821"/>
    </source>
</evidence>
<feature type="short sequence motif" description="GXSXG" evidence="6">
    <location>
        <begin position="72"/>
        <end position="76"/>
    </location>
</feature>
<dbReference type="SUPFAM" id="SSF52151">
    <property type="entry name" value="FabD/lysophospholipase-like"/>
    <property type="match status" value="1"/>
</dbReference>
<keyword evidence="10" id="KW-1185">Reference proteome</keyword>
<feature type="active site" description="Proton acceptor" evidence="6">
    <location>
        <position position="226"/>
    </location>
</feature>
<comment type="function">
    <text evidence="7">Lipolytic acyl hydrolase (LAH).</text>
</comment>
<dbReference type="CDD" id="cd07214">
    <property type="entry name" value="Pat17_isozyme_like"/>
    <property type="match status" value="1"/>
</dbReference>
<feature type="short sequence motif" description="DGA/G" evidence="6">
    <location>
        <begin position="226"/>
        <end position="228"/>
    </location>
</feature>
<organism evidence="9 10">
    <name type="scientific">Coptis chinensis</name>
    <dbReference type="NCBI Taxonomy" id="261450"/>
    <lineage>
        <taxon>Eukaryota</taxon>
        <taxon>Viridiplantae</taxon>
        <taxon>Streptophyta</taxon>
        <taxon>Embryophyta</taxon>
        <taxon>Tracheophyta</taxon>
        <taxon>Spermatophyta</taxon>
        <taxon>Magnoliopsida</taxon>
        <taxon>Ranunculales</taxon>
        <taxon>Ranunculaceae</taxon>
        <taxon>Coptidoideae</taxon>
        <taxon>Coptis</taxon>
    </lineage>
</organism>
<feature type="short sequence motif" description="GXGXXG" evidence="6">
    <location>
        <begin position="34"/>
        <end position="39"/>
    </location>
</feature>
<evidence type="ECO:0000256" key="5">
    <source>
        <dbReference type="ARBA" id="ARBA00023098"/>
    </source>
</evidence>
<dbReference type="Pfam" id="PF01734">
    <property type="entry name" value="Patatin"/>
    <property type="match status" value="1"/>
</dbReference>
<accession>A0A835M802</accession>
<feature type="domain" description="PNPLA" evidence="8">
    <location>
        <begin position="30"/>
        <end position="239"/>
    </location>
</feature>
<feature type="active site" description="Nucleophile" evidence="6">
    <location>
        <position position="74"/>
    </location>
</feature>
<dbReference type="AlphaFoldDB" id="A0A835M802"/>
<evidence type="ECO:0000259" key="8">
    <source>
        <dbReference type="PROSITE" id="PS51635"/>
    </source>
</evidence>
<sequence>MASTGMDNVVANESVITPSPRKSCKMLTVLSIDGGGVRGIIPGTILAFIESKLQEHDGEDARIADYFDLIAGTSTGGLVTAMLTAPNKDNRPLYAAKDIVDFYLEHTPKIFPQNANAWIFGTITRVFGAIAGPKYNGKYLRSKVQEILGETRLNQTLTNVLIPAFDIKLLQPHMFTTHEARVDVLRNPLLSDVCISTSAAPTYLPAHYFETKNNSDGKSRRFDLIDGGVAANNPTHLAMTHISKEIKLKNPEFYPIKPMDCSKFLVISLGTGTPKLEEKFTATAAAKWGVIQWLYYSGSNPLIDSFTHASSDIVDIVTSIIFQSLDGDKNYLRIQDDTLTGDASSVDVTTKENLRNLVRIGNDLLKKPVSRVNLETGKQEECEGEGSNEEELSRFAKKLCFLIESIGSQYPFRRQGDYHHVLLYGHHAKGVRPFVVLL</sequence>
<reference evidence="9 10" key="1">
    <citation type="submission" date="2020-10" db="EMBL/GenBank/DDBJ databases">
        <title>The Coptis chinensis genome and diversification of protoberbering-type alkaloids.</title>
        <authorList>
            <person name="Wang B."/>
            <person name="Shu S."/>
            <person name="Song C."/>
            <person name="Liu Y."/>
        </authorList>
    </citation>
    <scope>NUCLEOTIDE SEQUENCE [LARGE SCALE GENOMIC DNA]</scope>
    <source>
        <strain evidence="9">HL-2020</strain>
        <tissue evidence="9">Leaf</tissue>
    </source>
</reference>